<keyword evidence="4" id="KW-1185">Reference proteome</keyword>
<dbReference type="Proteomes" id="UP001223547">
    <property type="component" value="Unassembled WGS sequence"/>
</dbReference>
<feature type="coiled-coil region" evidence="1">
    <location>
        <begin position="10"/>
        <end position="37"/>
    </location>
</feature>
<evidence type="ECO:0000259" key="2">
    <source>
        <dbReference type="Pfam" id="PF13480"/>
    </source>
</evidence>
<keyword evidence="1" id="KW-0175">Coiled coil</keyword>
<dbReference type="InterPro" id="IPR038740">
    <property type="entry name" value="BioF2-like_GNAT_dom"/>
</dbReference>
<proteinExistence type="predicted"/>
<dbReference type="Pfam" id="PF13480">
    <property type="entry name" value="Acetyltransf_6"/>
    <property type="match status" value="1"/>
</dbReference>
<evidence type="ECO:0000313" key="3">
    <source>
        <dbReference type="EMBL" id="MDK9557666.1"/>
    </source>
</evidence>
<sequence length="437" mass="49825">MERDISLVGLEDQKHRLDRLKNEKGRLGRLVNEARRSGGTGDHWISEFRDVSQEIKRLQKLIKKQVNGAEVEKKWAPETIAPPPAITEKPLDKPVSVKPCVGDMLIAADEYVGQHPGAAVWHRPLISSFIKQTYGHKARYLCAVTECGKLVGILPVVRLNSRLFGNFMVSMPFFNYGGVLADNADIAHQLIYAADQWRREEGAKHLELRFLQDNKLGLPQRTDKVTFWLPLPDQSDALWNSFKPKLRAQIRRGNRDLSSLSIGGSELLDEFYKVFSVNMRDLGTPVYSRAFFRNLLAGLDGQAWLVVARIGGRAAGCAFLTGYRERMEIPWASTLRKQSHTGINMIMYWKILEFAIEHKFKIFDFGRCTENAGTYRFKEQWGGQPIALHWDYVLPTGERLPELNPDNPKFRLLIAAWRKLPVWAANLLGPRIVRVLP</sequence>
<evidence type="ECO:0000313" key="4">
    <source>
        <dbReference type="Proteomes" id="UP001223547"/>
    </source>
</evidence>
<comment type="caution">
    <text evidence="3">The sequence shown here is derived from an EMBL/GenBank/DDBJ whole genome shotgun (WGS) entry which is preliminary data.</text>
</comment>
<dbReference type="EMBL" id="JASSQD010000001">
    <property type="protein sequence ID" value="MDK9557666.1"/>
    <property type="molecule type" value="Genomic_DNA"/>
</dbReference>
<reference evidence="3 4" key="1">
    <citation type="submission" date="2023-05" db="EMBL/GenBank/DDBJ databases">
        <title>Marinobacter albus sp. nov., a marine bacterium isolated from sand in a coastal intertidal zone of huludao.</title>
        <authorList>
            <person name="Deng T."/>
        </authorList>
    </citation>
    <scope>NUCLEOTIDE SEQUENCE [LARGE SCALE GENOMIC DNA]</scope>
    <source>
        <strain evidence="3 4">M216</strain>
    </source>
</reference>
<dbReference type="PANTHER" id="PTHR36174:SF1">
    <property type="entry name" value="LIPID II:GLYCINE GLYCYLTRANSFERASE"/>
    <property type="match status" value="1"/>
</dbReference>
<dbReference type="NCBIfam" id="TIGR03019">
    <property type="entry name" value="pepcterm_femAB"/>
    <property type="match status" value="1"/>
</dbReference>
<name>A0ABT7HBB8_9GAMM</name>
<dbReference type="Gene3D" id="3.40.630.30">
    <property type="match status" value="1"/>
</dbReference>
<dbReference type="PANTHER" id="PTHR36174">
    <property type="entry name" value="LIPID II:GLYCINE GLYCYLTRANSFERASE"/>
    <property type="match status" value="1"/>
</dbReference>
<dbReference type="InterPro" id="IPR050644">
    <property type="entry name" value="PG_Glycine_Bridge_Synth"/>
</dbReference>
<accession>A0ABT7HBB8</accession>
<dbReference type="SUPFAM" id="SSF55729">
    <property type="entry name" value="Acyl-CoA N-acyltransferases (Nat)"/>
    <property type="match status" value="1"/>
</dbReference>
<gene>
    <name evidence="3" type="ORF">QQF73_08530</name>
</gene>
<organism evidence="3 4">
    <name type="scientific">Marinobacter albus</name>
    <dbReference type="NCBI Taxonomy" id="3030833"/>
    <lineage>
        <taxon>Bacteria</taxon>
        <taxon>Pseudomonadati</taxon>
        <taxon>Pseudomonadota</taxon>
        <taxon>Gammaproteobacteria</taxon>
        <taxon>Pseudomonadales</taxon>
        <taxon>Marinobacteraceae</taxon>
        <taxon>Marinobacter</taxon>
    </lineage>
</organism>
<dbReference type="RefSeq" id="WP_219865877.1">
    <property type="nucleotide sequence ID" value="NZ_JASSQD010000001.1"/>
</dbReference>
<protein>
    <submittedName>
        <fullName evidence="3">FemAB family PEP-CTERM system-associated protein</fullName>
    </submittedName>
</protein>
<dbReference type="InterPro" id="IPR017469">
    <property type="entry name" value="PEP-CTERM_FemAB-rel"/>
</dbReference>
<evidence type="ECO:0000256" key="1">
    <source>
        <dbReference type="SAM" id="Coils"/>
    </source>
</evidence>
<dbReference type="InterPro" id="IPR016181">
    <property type="entry name" value="Acyl_CoA_acyltransferase"/>
</dbReference>
<feature type="domain" description="BioF2-like acetyltransferase" evidence="2">
    <location>
        <begin position="245"/>
        <end position="378"/>
    </location>
</feature>